<dbReference type="PANTHER" id="PTHR33365:SF7">
    <property type="entry name" value="TAT PATHWAY SIGNAL SEQUENCE"/>
    <property type="match status" value="1"/>
</dbReference>
<reference evidence="3" key="1">
    <citation type="journal article" date="2021" name="Nat. Commun.">
        <title>Genetic determinants of endophytism in the Arabidopsis root mycobiome.</title>
        <authorList>
            <person name="Mesny F."/>
            <person name="Miyauchi S."/>
            <person name="Thiergart T."/>
            <person name="Pickel B."/>
            <person name="Atanasova L."/>
            <person name="Karlsson M."/>
            <person name="Huettel B."/>
            <person name="Barry K.W."/>
            <person name="Haridas S."/>
            <person name="Chen C."/>
            <person name="Bauer D."/>
            <person name="Andreopoulos W."/>
            <person name="Pangilinan J."/>
            <person name="LaButti K."/>
            <person name="Riley R."/>
            <person name="Lipzen A."/>
            <person name="Clum A."/>
            <person name="Drula E."/>
            <person name="Henrissat B."/>
            <person name="Kohler A."/>
            <person name="Grigoriev I.V."/>
            <person name="Martin F.M."/>
            <person name="Hacquard S."/>
        </authorList>
    </citation>
    <scope>NUCLEOTIDE SEQUENCE</scope>
    <source>
        <strain evidence="3">MPI-SDFR-AT-0073</strain>
    </source>
</reference>
<dbReference type="Proteomes" id="UP000758603">
    <property type="component" value="Unassembled WGS sequence"/>
</dbReference>
<keyword evidence="2" id="KW-0812">Transmembrane</keyword>
<dbReference type="PANTHER" id="PTHR33365">
    <property type="entry name" value="YALI0B05434P"/>
    <property type="match status" value="1"/>
</dbReference>
<keyword evidence="2" id="KW-1133">Transmembrane helix</keyword>
<dbReference type="InterPro" id="IPR021765">
    <property type="entry name" value="UstYa-like"/>
</dbReference>
<evidence type="ECO:0000256" key="2">
    <source>
        <dbReference type="SAM" id="Phobius"/>
    </source>
</evidence>
<evidence type="ECO:0000256" key="1">
    <source>
        <dbReference type="ARBA" id="ARBA00035112"/>
    </source>
</evidence>
<dbReference type="EMBL" id="JAGPXC010000012">
    <property type="protein sequence ID" value="KAH6645016.1"/>
    <property type="molecule type" value="Genomic_DNA"/>
</dbReference>
<dbReference type="GeneID" id="70137564"/>
<feature type="transmembrane region" description="Helical" evidence="2">
    <location>
        <begin position="123"/>
        <end position="141"/>
    </location>
</feature>
<gene>
    <name evidence="3" type="ORF">BKA67DRAFT_670514</name>
</gene>
<name>A0A9P8RJ15_9PEZI</name>
<sequence>MTSSQYYHRLYPTGKEDDNNSGVEDLDSRSLTYLQRFRNIQVVVIALLFISNVAFAGLWLNSQMQGTQQKASDCVRPQLTFSISAIRYEKKRLWRDIDGPNPFTGKPRPEFDKAWRDIIARQWLSQSIIIFLTMVPVALTIKVHGDELERFSEGDTTLAFKDGSGYIAEMGVYHELHCVCWAFKKRVRRYLHLNHYYPNMSESDREREDAHIDHCLEYWRESAMCRGDTTLGTFFWRDGVPTSRVYTDNECVDWQALDHWARRRKVDMTDYSQFV</sequence>
<evidence type="ECO:0000313" key="4">
    <source>
        <dbReference type="Proteomes" id="UP000758603"/>
    </source>
</evidence>
<dbReference type="Pfam" id="PF11807">
    <property type="entry name" value="UstYa"/>
    <property type="match status" value="1"/>
</dbReference>
<keyword evidence="2" id="KW-0472">Membrane</keyword>
<proteinExistence type="inferred from homology"/>
<comment type="similarity">
    <text evidence="1">Belongs to the ustYa family.</text>
</comment>
<protein>
    <submittedName>
        <fullName evidence="3">Uncharacterized protein</fullName>
    </submittedName>
</protein>
<dbReference type="AlphaFoldDB" id="A0A9P8RJ15"/>
<comment type="caution">
    <text evidence="3">The sequence shown here is derived from an EMBL/GenBank/DDBJ whole genome shotgun (WGS) entry which is preliminary data.</text>
</comment>
<dbReference type="OrthoDB" id="3687641at2759"/>
<dbReference type="GO" id="GO:0043386">
    <property type="term" value="P:mycotoxin biosynthetic process"/>
    <property type="evidence" value="ECO:0007669"/>
    <property type="project" value="InterPro"/>
</dbReference>
<dbReference type="RefSeq" id="XP_045951530.1">
    <property type="nucleotide sequence ID" value="XM_046108673.1"/>
</dbReference>
<organism evidence="3 4">
    <name type="scientific">Truncatella angustata</name>
    <dbReference type="NCBI Taxonomy" id="152316"/>
    <lineage>
        <taxon>Eukaryota</taxon>
        <taxon>Fungi</taxon>
        <taxon>Dikarya</taxon>
        <taxon>Ascomycota</taxon>
        <taxon>Pezizomycotina</taxon>
        <taxon>Sordariomycetes</taxon>
        <taxon>Xylariomycetidae</taxon>
        <taxon>Amphisphaeriales</taxon>
        <taxon>Sporocadaceae</taxon>
        <taxon>Truncatella</taxon>
    </lineage>
</organism>
<evidence type="ECO:0000313" key="3">
    <source>
        <dbReference type="EMBL" id="KAH6645016.1"/>
    </source>
</evidence>
<feature type="transmembrane region" description="Helical" evidence="2">
    <location>
        <begin position="40"/>
        <end position="60"/>
    </location>
</feature>
<keyword evidence="4" id="KW-1185">Reference proteome</keyword>
<accession>A0A9P8RJ15</accession>